<proteinExistence type="predicted"/>
<dbReference type="RefSeq" id="WP_145613151.1">
    <property type="nucleotide sequence ID" value="NZ_VITV01000011.1"/>
</dbReference>
<dbReference type="EMBL" id="VITV01000011">
    <property type="protein sequence ID" value="TWB68363.1"/>
    <property type="molecule type" value="Genomic_DNA"/>
</dbReference>
<evidence type="ECO:0000256" key="1">
    <source>
        <dbReference type="SAM" id="SignalP"/>
    </source>
</evidence>
<feature type="signal peptide" evidence="1">
    <location>
        <begin position="1"/>
        <end position="21"/>
    </location>
</feature>
<dbReference type="Proteomes" id="UP000320516">
    <property type="component" value="Unassembled WGS sequence"/>
</dbReference>
<evidence type="ECO:0000313" key="2">
    <source>
        <dbReference type="EMBL" id="TWB68363.1"/>
    </source>
</evidence>
<comment type="caution">
    <text evidence="2">The sequence shown here is derived from an EMBL/GenBank/DDBJ whole genome shotgun (WGS) entry which is preliminary data.</text>
</comment>
<organism evidence="2 3">
    <name type="scientific">Nitrospirillum amazonense</name>
    <dbReference type="NCBI Taxonomy" id="28077"/>
    <lineage>
        <taxon>Bacteria</taxon>
        <taxon>Pseudomonadati</taxon>
        <taxon>Pseudomonadota</taxon>
        <taxon>Alphaproteobacteria</taxon>
        <taxon>Rhodospirillales</taxon>
        <taxon>Azospirillaceae</taxon>
        <taxon>Nitrospirillum</taxon>
    </lineage>
</organism>
<reference evidence="2 3" key="1">
    <citation type="submission" date="2019-06" db="EMBL/GenBank/DDBJ databases">
        <title>Genomic Encyclopedia of Type Strains, Phase IV (KMG-V): Genome sequencing to study the core and pangenomes of soil and plant-associated prokaryotes.</title>
        <authorList>
            <person name="Whitman W."/>
        </authorList>
    </citation>
    <scope>NUCLEOTIDE SEQUENCE [LARGE SCALE GENOMIC DNA]</scope>
    <source>
        <strain evidence="2 3">BR 12005</strain>
    </source>
</reference>
<protein>
    <recommendedName>
        <fullName evidence="4">Tail collar domain</fullName>
    </recommendedName>
</protein>
<evidence type="ECO:0000313" key="3">
    <source>
        <dbReference type="Proteomes" id="UP000320516"/>
    </source>
</evidence>
<dbReference type="AlphaFoldDB" id="A0A560JAZ0"/>
<keyword evidence="1" id="KW-0732">Signal</keyword>
<name>A0A560JAZ0_9PROT</name>
<evidence type="ECO:0008006" key="4">
    <source>
        <dbReference type="Google" id="ProtNLM"/>
    </source>
</evidence>
<sequence>MKSIPALSVLLSLSLGLPAGAQPAGAQPAAPFWQKTWTVTAIEGATTQDRALLSSAIGLQVVMKADALTDPFAEDCTHALNYDDIKSRPVADLGQHFGGSWKWPAFPQPQATYGWIRCDGSNVGAFAFVDAQKAYLFYEAGAVLVLK</sequence>
<feature type="chain" id="PRO_5021887954" description="Tail collar domain" evidence="1">
    <location>
        <begin position="22"/>
        <end position="147"/>
    </location>
</feature>
<accession>A0A560JAZ0</accession>
<gene>
    <name evidence="2" type="ORF">FBZ87_11165</name>
</gene>